<dbReference type="EMBL" id="GGFK01015229">
    <property type="protein sequence ID" value="MBW48550.1"/>
    <property type="molecule type" value="Transcribed_RNA"/>
</dbReference>
<protein>
    <submittedName>
        <fullName evidence="1">Putative secreted protein</fullName>
    </submittedName>
</protein>
<proteinExistence type="predicted"/>
<accession>A0A2M4B6D4</accession>
<organism evidence="1">
    <name type="scientific">Anopheles triannulatus</name>
    <dbReference type="NCBI Taxonomy" id="58253"/>
    <lineage>
        <taxon>Eukaryota</taxon>
        <taxon>Metazoa</taxon>
        <taxon>Ecdysozoa</taxon>
        <taxon>Arthropoda</taxon>
        <taxon>Hexapoda</taxon>
        <taxon>Insecta</taxon>
        <taxon>Pterygota</taxon>
        <taxon>Neoptera</taxon>
        <taxon>Endopterygota</taxon>
        <taxon>Diptera</taxon>
        <taxon>Nematocera</taxon>
        <taxon>Culicoidea</taxon>
        <taxon>Culicidae</taxon>
        <taxon>Anophelinae</taxon>
        <taxon>Anopheles</taxon>
    </lineage>
</organism>
<sequence length="76" mass="8001">MVTPASIAICCYSLASGAPRPDRSIPTSIGSFASTSTFVNGTVRSKRVSSTFWSPIAYTTPRLATAKGCRHSPDCC</sequence>
<evidence type="ECO:0000313" key="1">
    <source>
        <dbReference type="EMBL" id="MBW48550.1"/>
    </source>
</evidence>
<name>A0A2M4B6D4_9DIPT</name>
<reference evidence="1" key="1">
    <citation type="submission" date="2018-01" db="EMBL/GenBank/DDBJ databases">
        <title>An insight into the sialome of Amazonian anophelines.</title>
        <authorList>
            <person name="Ribeiro J.M."/>
            <person name="Scarpassa V."/>
            <person name="Calvo E."/>
        </authorList>
    </citation>
    <scope>NUCLEOTIDE SEQUENCE</scope>
    <source>
        <tissue evidence="1">Salivary glands</tissue>
    </source>
</reference>
<dbReference type="AlphaFoldDB" id="A0A2M4B6D4"/>